<organism evidence="1 2">
    <name type="scientific">Plakobranchus ocellatus</name>
    <dbReference type="NCBI Taxonomy" id="259542"/>
    <lineage>
        <taxon>Eukaryota</taxon>
        <taxon>Metazoa</taxon>
        <taxon>Spiralia</taxon>
        <taxon>Lophotrochozoa</taxon>
        <taxon>Mollusca</taxon>
        <taxon>Gastropoda</taxon>
        <taxon>Heterobranchia</taxon>
        <taxon>Euthyneura</taxon>
        <taxon>Panpulmonata</taxon>
        <taxon>Sacoglossa</taxon>
        <taxon>Placobranchoidea</taxon>
        <taxon>Plakobranchidae</taxon>
        <taxon>Plakobranchus</taxon>
    </lineage>
</organism>
<protein>
    <submittedName>
        <fullName evidence="1">Uncharacterized protein</fullName>
    </submittedName>
</protein>
<dbReference type="Proteomes" id="UP000735302">
    <property type="component" value="Unassembled WGS sequence"/>
</dbReference>
<evidence type="ECO:0000313" key="1">
    <source>
        <dbReference type="EMBL" id="GFO44883.1"/>
    </source>
</evidence>
<dbReference type="EMBL" id="BLXT01007982">
    <property type="protein sequence ID" value="GFO44883.1"/>
    <property type="molecule type" value="Genomic_DNA"/>
</dbReference>
<evidence type="ECO:0000313" key="2">
    <source>
        <dbReference type="Proteomes" id="UP000735302"/>
    </source>
</evidence>
<dbReference type="AlphaFoldDB" id="A0AAV4DKS5"/>
<reference evidence="1 2" key="1">
    <citation type="journal article" date="2021" name="Elife">
        <title>Chloroplast acquisition without the gene transfer in kleptoplastic sea slugs, Plakobranchus ocellatus.</title>
        <authorList>
            <person name="Maeda T."/>
            <person name="Takahashi S."/>
            <person name="Yoshida T."/>
            <person name="Shimamura S."/>
            <person name="Takaki Y."/>
            <person name="Nagai Y."/>
            <person name="Toyoda A."/>
            <person name="Suzuki Y."/>
            <person name="Arimoto A."/>
            <person name="Ishii H."/>
            <person name="Satoh N."/>
            <person name="Nishiyama T."/>
            <person name="Hasebe M."/>
            <person name="Maruyama T."/>
            <person name="Minagawa J."/>
            <person name="Obokata J."/>
            <person name="Shigenobu S."/>
        </authorList>
    </citation>
    <scope>NUCLEOTIDE SEQUENCE [LARGE SCALE GENOMIC DNA]</scope>
</reference>
<sequence length="122" mass="13755">MILFLAGFDRFVFQLYPSFLMTKIFGESLRSQGGHWVFKGRPRRHREISPLHRVTEQVLVESGRAGMGESITSGFFTQGGGDAVCCPMADTLVDEGRFQPQPRKPSTLSDVRAILRKDTMDF</sequence>
<keyword evidence="2" id="KW-1185">Reference proteome</keyword>
<comment type="caution">
    <text evidence="1">The sequence shown here is derived from an EMBL/GenBank/DDBJ whole genome shotgun (WGS) entry which is preliminary data.</text>
</comment>
<gene>
    <name evidence="1" type="ORF">PoB_007138800</name>
</gene>
<proteinExistence type="predicted"/>
<name>A0AAV4DKS5_9GAST</name>
<accession>A0AAV4DKS5</accession>